<organism evidence="2 3">
    <name type="scientific">Pseudodesulfovibrio karagichevae</name>
    <dbReference type="NCBI Taxonomy" id="3239305"/>
    <lineage>
        <taxon>Bacteria</taxon>
        <taxon>Pseudomonadati</taxon>
        <taxon>Thermodesulfobacteriota</taxon>
        <taxon>Desulfovibrionia</taxon>
        <taxon>Desulfovibrionales</taxon>
        <taxon>Desulfovibrionaceae</taxon>
    </lineage>
</organism>
<sequence length="202" mass="22796">MDWDNEQERARFLTAFRALAELHNRDASKALTRLYHSTMAEHDIGSVLKAFRQAATKLRFFPKPVELLEFIEGSQEDAKVEAALEADAVLLAIRRYGVYANVRFLNPVTNAVVRQGFGGWLNVCRTRDEDVKWFIRDFVERYTQFKAAGVESTKEMRGIGTSSRVELIGDQKYLALEGNHEGQKAVAGIVDSLNDKKKLSAA</sequence>
<reference evidence="2 3" key="1">
    <citation type="submission" date="2024-08" db="EMBL/GenBank/DDBJ databases">
        <title>Sulfate-reducing bacteria isolated from formation water of the oil field in Kazakhstan and description of Pseudodesulfovibrio sp.</title>
        <authorList>
            <person name="Bidzhieva S.K."/>
            <person name="Tourova T.P."/>
            <person name="Grouzdev D.S."/>
            <person name="Beletsky A.V."/>
            <person name="Sokolova D.S."/>
            <person name="Samigullina S.R."/>
            <person name="Poltaraus A.B."/>
            <person name="Avtukh A.N."/>
            <person name="Tereshina V.M."/>
            <person name="Zhaparov N.S."/>
            <person name="Mardanov A.V."/>
            <person name="Nazina T.N."/>
        </authorList>
    </citation>
    <scope>NUCLEOTIDE SEQUENCE [LARGE SCALE GENOMIC DNA]</scope>
    <source>
        <strain evidence="2 3">9FUS</strain>
    </source>
</reference>
<protein>
    <recommendedName>
        <fullName evidence="1">DUF6475 domain-containing protein</fullName>
    </recommendedName>
</protein>
<dbReference type="EMBL" id="JBGLYH010000002">
    <property type="protein sequence ID" value="MEZ7195420.1"/>
    <property type="molecule type" value="Genomic_DNA"/>
</dbReference>
<dbReference type="RefSeq" id="WP_371384971.1">
    <property type="nucleotide sequence ID" value="NZ_JBGLYH010000002.1"/>
</dbReference>
<dbReference type="Proteomes" id="UP001568698">
    <property type="component" value="Unassembled WGS sequence"/>
</dbReference>
<accession>A0ABV4JYA5</accession>
<keyword evidence="3" id="KW-1185">Reference proteome</keyword>
<dbReference type="InterPro" id="IPR045521">
    <property type="entry name" value="DUF6475"/>
</dbReference>
<evidence type="ECO:0000313" key="3">
    <source>
        <dbReference type="Proteomes" id="UP001568698"/>
    </source>
</evidence>
<proteinExistence type="predicted"/>
<name>A0ABV4JYA5_9BACT</name>
<dbReference type="Pfam" id="PF20081">
    <property type="entry name" value="DUF6475"/>
    <property type="match status" value="1"/>
</dbReference>
<evidence type="ECO:0000313" key="2">
    <source>
        <dbReference type="EMBL" id="MEZ7195420.1"/>
    </source>
</evidence>
<comment type="caution">
    <text evidence="2">The sequence shown here is derived from an EMBL/GenBank/DDBJ whole genome shotgun (WGS) entry which is preliminary data.</text>
</comment>
<gene>
    <name evidence="2" type="ORF">AB6M95_01555</name>
</gene>
<feature type="domain" description="DUF6475" evidence="1">
    <location>
        <begin position="102"/>
        <end position="161"/>
    </location>
</feature>
<evidence type="ECO:0000259" key="1">
    <source>
        <dbReference type="Pfam" id="PF20081"/>
    </source>
</evidence>